<dbReference type="OrthoDB" id="443286at2759"/>
<comment type="caution">
    <text evidence="2">The sequence shown here is derived from an EMBL/GenBank/DDBJ whole genome shotgun (WGS) entry which is preliminary data.</text>
</comment>
<accession>A0A813FYR2</accession>
<reference evidence="2" key="1">
    <citation type="submission" date="2021-02" db="EMBL/GenBank/DDBJ databases">
        <authorList>
            <person name="Dougan E. K."/>
            <person name="Rhodes N."/>
            <person name="Thang M."/>
            <person name="Chan C."/>
        </authorList>
    </citation>
    <scope>NUCLEOTIDE SEQUENCE</scope>
</reference>
<dbReference type="PROSITE" id="PS01125">
    <property type="entry name" value="ROK"/>
    <property type="match status" value="1"/>
</dbReference>
<feature type="compositionally biased region" description="Low complexity" evidence="1">
    <location>
        <begin position="59"/>
        <end position="86"/>
    </location>
</feature>
<gene>
    <name evidence="2" type="ORF">PGLA1383_LOCUS34956</name>
</gene>
<dbReference type="EMBL" id="CAJNNV010026119">
    <property type="protein sequence ID" value="CAE8617289.1"/>
    <property type="molecule type" value="Genomic_DNA"/>
</dbReference>
<evidence type="ECO:0008006" key="4">
    <source>
        <dbReference type="Google" id="ProtNLM"/>
    </source>
</evidence>
<dbReference type="InterPro" id="IPR000600">
    <property type="entry name" value="ROK"/>
</dbReference>
<dbReference type="Proteomes" id="UP000654075">
    <property type="component" value="Unassembled WGS sequence"/>
</dbReference>
<feature type="region of interest" description="Disordered" evidence="1">
    <location>
        <begin position="57"/>
        <end position="100"/>
    </location>
</feature>
<protein>
    <recommendedName>
        <fullName evidence="4">Glucokinase</fullName>
    </recommendedName>
</protein>
<dbReference type="InterPro" id="IPR043129">
    <property type="entry name" value="ATPase_NBD"/>
</dbReference>
<dbReference type="InterPro" id="IPR049874">
    <property type="entry name" value="ROK_cs"/>
</dbReference>
<evidence type="ECO:0000313" key="2">
    <source>
        <dbReference type="EMBL" id="CAE8617289.1"/>
    </source>
</evidence>
<feature type="region of interest" description="Disordered" evidence="1">
    <location>
        <begin position="1"/>
        <end position="27"/>
    </location>
</feature>
<dbReference type="Pfam" id="PF00480">
    <property type="entry name" value="ROK"/>
    <property type="match status" value="1"/>
</dbReference>
<dbReference type="PANTHER" id="PTHR18964:SF149">
    <property type="entry name" value="BIFUNCTIONAL UDP-N-ACETYLGLUCOSAMINE 2-EPIMERASE_N-ACETYLMANNOSAMINE KINASE"/>
    <property type="match status" value="1"/>
</dbReference>
<dbReference type="GO" id="GO:0009384">
    <property type="term" value="F:N-acylmannosamine kinase activity"/>
    <property type="evidence" value="ECO:0007669"/>
    <property type="project" value="TreeGrafter"/>
</dbReference>
<dbReference type="GO" id="GO:0008761">
    <property type="term" value="F:UDP-N-acetylglucosamine 2-epimerase activity"/>
    <property type="evidence" value="ECO:0007669"/>
    <property type="project" value="TreeGrafter"/>
</dbReference>
<dbReference type="Gene3D" id="3.30.420.40">
    <property type="match status" value="3"/>
</dbReference>
<dbReference type="OMA" id="GAPCNCG"/>
<organism evidence="2 3">
    <name type="scientific">Polarella glacialis</name>
    <name type="common">Dinoflagellate</name>
    <dbReference type="NCBI Taxonomy" id="89957"/>
    <lineage>
        <taxon>Eukaryota</taxon>
        <taxon>Sar</taxon>
        <taxon>Alveolata</taxon>
        <taxon>Dinophyceae</taxon>
        <taxon>Suessiales</taxon>
        <taxon>Suessiaceae</taxon>
        <taxon>Polarella</taxon>
    </lineage>
</organism>
<evidence type="ECO:0000256" key="1">
    <source>
        <dbReference type="SAM" id="MobiDB-lite"/>
    </source>
</evidence>
<dbReference type="SUPFAM" id="SSF53067">
    <property type="entry name" value="Actin-like ATPase domain"/>
    <property type="match status" value="1"/>
</dbReference>
<dbReference type="AlphaFoldDB" id="A0A813FYR2"/>
<evidence type="ECO:0000313" key="3">
    <source>
        <dbReference type="Proteomes" id="UP000654075"/>
    </source>
</evidence>
<dbReference type="PANTHER" id="PTHR18964">
    <property type="entry name" value="ROK (REPRESSOR, ORF, KINASE) FAMILY"/>
    <property type="match status" value="1"/>
</dbReference>
<sequence length="384" mass="39889">MALDPMSPGKGQKRAAAGNDCSSIHGNTSRTGVFVGVDVGGTTISVGLVDEQGSLISGNNNSYNNSNNNNSNNNNNDSNNSNNNNNDKNAGVQWESLGDDHDPKQLAVRVRRLVDAALSEAGRVMGDVVGCGVCTPGLLDHERGIVRVAANLRGWKEVPLVDILSKEMGMERSRVVLEHDTNAALLAESWSGAAAGLRHVVLLTLGTGVGGAILSDGRLLRGSRGQAGEVGHAILVPGGRAHGSAGVDGILEAYASATAVAARAVQGLPASSSLREVKAPIECVDVFRHAAAGDEYAAGIVSDTAKYLAIGCINCCRFVDPEVILFSGGMAEAGEQLLEEVSKQFELHHWNIEAVRVKLCLAALGRHAGLIGAARAAQLAINRA</sequence>
<proteinExistence type="predicted"/>
<keyword evidence="3" id="KW-1185">Reference proteome</keyword>
<name>A0A813FYR2_POLGL</name>